<evidence type="ECO:0000313" key="6">
    <source>
        <dbReference type="EMBL" id="SCC03831.1"/>
    </source>
</evidence>
<dbReference type="GO" id="GO:0003774">
    <property type="term" value="F:cytoskeletal motor activity"/>
    <property type="evidence" value="ECO:0007669"/>
    <property type="project" value="InterPro"/>
</dbReference>
<keyword evidence="6" id="KW-0969">Cilium</keyword>
<keyword evidence="6" id="KW-0282">Flagellum</keyword>
<evidence type="ECO:0000256" key="1">
    <source>
        <dbReference type="ARBA" id="ARBA00004117"/>
    </source>
</evidence>
<evidence type="ECO:0000256" key="2">
    <source>
        <dbReference type="ARBA" id="ARBA00009272"/>
    </source>
</evidence>
<reference evidence="7" key="1">
    <citation type="submission" date="2016-08" db="EMBL/GenBank/DDBJ databases">
        <authorList>
            <person name="Varghese N."/>
            <person name="Submissions Spin"/>
        </authorList>
    </citation>
    <scope>NUCLEOTIDE SEQUENCE [LARGE SCALE GENOMIC DNA]</scope>
    <source>
        <strain evidence="7">R-53248</strain>
    </source>
</reference>
<dbReference type="PANTHER" id="PTHR34653:SF1">
    <property type="entry name" value="FLAGELLAR HOOK-BASAL BODY COMPLEX PROTEIN FLIE"/>
    <property type="match status" value="1"/>
</dbReference>
<dbReference type="EMBL" id="FMAQ01000004">
    <property type="protein sequence ID" value="SCC03831.1"/>
    <property type="molecule type" value="Genomic_DNA"/>
</dbReference>
<dbReference type="HAMAP" id="MF_00724">
    <property type="entry name" value="FliE"/>
    <property type="match status" value="1"/>
</dbReference>
<keyword evidence="4 5" id="KW-0975">Bacterial flagellum</keyword>
<evidence type="ECO:0000313" key="7">
    <source>
        <dbReference type="Proteomes" id="UP000199670"/>
    </source>
</evidence>
<dbReference type="RefSeq" id="WP_091347876.1">
    <property type="nucleotide sequence ID" value="NZ_FMAQ01000004.1"/>
</dbReference>
<comment type="subcellular location">
    <subcellularLocation>
        <location evidence="1 5">Bacterial flagellum basal body</location>
    </subcellularLocation>
</comment>
<dbReference type="GO" id="GO:0009425">
    <property type="term" value="C:bacterial-type flagellum basal body"/>
    <property type="evidence" value="ECO:0007669"/>
    <property type="project" value="UniProtKB-SubCell"/>
</dbReference>
<comment type="similarity">
    <text evidence="2 5">Belongs to the FliE family.</text>
</comment>
<evidence type="ECO:0000256" key="4">
    <source>
        <dbReference type="ARBA" id="ARBA00023143"/>
    </source>
</evidence>
<accession>A0A1C4BA81</accession>
<dbReference type="STRING" id="1798182.GA0061081_10470"/>
<dbReference type="PANTHER" id="PTHR34653">
    <property type="match status" value="1"/>
</dbReference>
<keyword evidence="6" id="KW-0966">Cell projection</keyword>
<dbReference type="Proteomes" id="UP000199670">
    <property type="component" value="Unassembled WGS sequence"/>
</dbReference>
<dbReference type="Pfam" id="PF02049">
    <property type="entry name" value="FliE"/>
    <property type="match status" value="1"/>
</dbReference>
<keyword evidence="7" id="KW-1185">Reference proteome</keyword>
<dbReference type="InterPro" id="IPR001624">
    <property type="entry name" value="FliE"/>
</dbReference>
<proteinExistence type="inferred from homology"/>
<dbReference type="NCBIfam" id="TIGR00205">
    <property type="entry name" value="fliE"/>
    <property type="match status" value="1"/>
</dbReference>
<dbReference type="GO" id="GO:0071973">
    <property type="term" value="P:bacterial-type flagellum-dependent cell motility"/>
    <property type="evidence" value="ECO:0007669"/>
    <property type="project" value="InterPro"/>
</dbReference>
<name>A0A1C4BA81_9GAMM</name>
<dbReference type="GO" id="GO:0005198">
    <property type="term" value="F:structural molecule activity"/>
    <property type="evidence" value="ECO:0007669"/>
    <property type="project" value="UniProtKB-UniRule"/>
</dbReference>
<sequence>MNTINTFNPIEFTNLNESTSISSKTHFADKNFVAELKTALDNISQLQIQANNEAKAFEMGEANISLNEVMVNMQKSSVSLQFGIQVRNKLVAAYQEIMNMNV</sequence>
<evidence type="ECO:0000256" key="5">
    <source>
        <dbReference type="HAMAP-Rule" id="MF_00724"/>
    </source>
</evidence>
<evidence type="ECO:0000256" key="3">
    <source>
        <dbReference type="ARBA" id="ARBA00018024"/>
    </source>
</evidence>
<protein>
    <recommendedName>
        <fullName evidence="3 5">Flagellar hook-basal body complex protein FliE</fullName>
    </recommendedName>
</protein>
<dbReference type="AlphaFoldDB" id="A0A1C4BA81"/>
<dbReference type="PRINTS" id="PR01006">
    <property type="entry name" value="FLGHOOKFLIE"/>
</dbReference>
<dbReference type="OrthoDB" id="8909229at2"/>
<gene>
    <name evidence="5" type="primary">fliE</name>
    <name evidence="6" type="ORF">GA0061081_10470</name>
</gene>
<organism evidence="6 7">
    <name type="scientific">Gilliamella bombicola</name>
    <dbReference type="NCBI Taxonomy" id="1798182"/>
    <lineage>
        <taxon>Bacteria</taxon>
        <taxon>Pseudomonadati</taxon>
        <taxon>Pseudomonadota</taxon>
        <taxon>Gammaproteobacteria</taxon>
        <taxon>Orbales</taxon>
        <taxon>Orbaceae</taxon>
        <taxon>Gilliamella</taxon>
    </lineage>
</organism>